<dbReference type="PROSITE" id="PS51257">
    <property type="entry name" value="PROKAR_LIPOPROTEIN"/>
    <property type="match status" value="1"/>
</dbReference>
<comment type="caution">
    <text evidence="2">The sequence shown here is derived from an EMBL/GenBank/DDBJ whole genome shotgun (WGS) entry which is preliminary data.</text>
</comment>
<dbReference type="RefSeq" id="WP_189385668.1">
    <property type="nucleotide sequence ID" value="NZ_BAABFY010000012.1"/>
</dbReference>
<organism evidence="2 3">
    <name type="scientific">Advenella faeciporci</name>
    <dbReference type="NCBI Taxonomy" id="797535"/>
    <lineage>
        <taxon>Bacteria</taxon>
        <taxon>Pseudomonadati</taxon>
        <taxon>Pseudomonadota</taxon>
        <taxon>Betaproteobacteria</taxon>
        <taxon>Burkholderiales</taxon>
        <taxon>Alcaligenaceae</taxon>
    </lineage>
</organism>
<keyword evidence="3" id="KW-1185">Reference proteome</keyword>
<evidence type="ECO:0008006" key="4">
    <source>
        <dbReference type="Google" id="ProtNLM"/>
    </source>
</evidence>
<dbReference type="AlphaFoldDB" id="A0A918JNG2"/>
<feature type="region of interest" description="Disordered" evidence="1">
    <location>
        <begin position="66"/>
        <end position="159"/>
    </location>
</feature>
<reference evidence="2" key="1">
    <citation type="journal article" date="2014" name="Int. J. Syst. Evol. Microbiol.">
        <title>Complete genome sequence of Corynebacterium casei LMG S-19264T (=DSM 44701T), isolated from a smear-ripened cheese.</title>
        <authorList>
            <consortium name="US DOE Joint Genome Institute (JGI-PGF)"/>
            <person name="Walter F."/>
            <person name="Albersmeier A."/>
            <person name="Kalinowski J."/>
            <person name="Ruckert C."/>
        </authorList>
    </citation>
    <scope>NUCLEOTIDE SEQUENCE</scope>
    <source>
        <strain evidence="2">KCTC 23732</strain>
    </source>
</reference>
<gene>
    <name evidence="2" type="ORF">GCM10011450_23260</name>
</gene>
<sequence>MKKILAVLALTIGLAGCVIDDGYGYYDDYYSPGYSNGYGYGYANSYTTVNNYRYYDNNRRRWVTRNHADQKRYWDNNRKHTDRNNWNRRPDRDRHDAKPNTPSREWRKNSNQNNRRIEQHQNTSRRPDFNRIERSRLLAPAERNFENRSESRRRDNNSR</sequence>
<evidence type="ECO:0000256" key="1">
    <source>
        <dbReference type="SAM" id="MobiDB-lite"/>
    </source>
</evidence>
<feature type="compositionally biased region" description="Basic and acidic residues" evidence="1">
    <location>
        <begin position="115"/>
        <end position="136"/>
    </location>
</feature>
<evidence type="ECO:0000313" key="2">
    <source>
        <dbReference type="EMBL" id="GGW92459.1"/>
    </source>
</evidence>
<accession>A0A918JNG2</accession>
<name>A0A918JNG2_9BURK</name>
<proteinExistence type="predicted"/>
<protein>
    <recommendedName>
        <fullName evidence="4">Lipoprotein</fullName>
    </recommendedName>
</protein>
<evidence type="ECO:0000313" key="3">
    <source>
        <dbReference type="Proteomes" id="UP000608345"/>
    </source>
</evidence>
<feature type="compositionally biased region" description="Basic and acidic residues" evidence="1">
    <location>
        <begin position="66"/>
        <end position="108"/>
    </location>
</feature>
<feature type="compositionally biased region" description="Basic and acidic residues" evidence="1">
    <location>
        <begin position="143"/>
        <end position="159"/>
    </location>
</feature>
<dbReference type="EMBL" id="BMYS01000018">
    <property type="protein sequence ID" value="GGW92459.1"/>
    <property type="molecule type" value="Genomic_DNA"/>
</dbReference>
<dbReference type="Proteomes" id="UP000608345">
    <property type="component" value="Unassembled WGS sequence"/>
</dbReference>
<reference evidence="2" key="2">
    <citation type="submission" date="2020-09" db="EMBL/GenBank/DDBJ databases">
        <authorList>
            <person name="Sun Q."/>
            <person name="Kim S."/>
        </authorList>
    </citation>
    <scope>NUCLEOTIDE SEQUENCE</scope>
    <source>
        <strain evidence="2">KCTC 23732</strain>
    </source>
</reference>